<name>A0ABW1X2P2_9ACTN</name>
<evidence type="ECO:0000259" key="6">
    <source>
        <dbReference type="PROSITE" id="PS50893"/>
    </source>
</evidence>
<dbReference type="PROSITE" id="PS00211">
    <property type="entry name" value="ABC_TRANSPORTER_1"/>
    <property type="match status" value="1"/>
</dbReference>
<dbReference type="PROSITE" id="PS50893">
    <property type="entry name" value="ABC_TRANSPORTER_2"/>
    <property type="match status" value="1"/>
</dbReference>
<accession>A0ABW1X2P2</accession>
<dbReference type="GO" id="GO:0005524">
    <property type="term" value="F:ATP binding"/>
    <property type="evidence" value="ECO:0007669"/>
    <property type="project" value="UniProtKB-KW"/>
</dbReference>
<keyword evidence="9" id="KW-1185">Reference proteome</keyword>
<feature type="transmembrane region" description="Helical" evidence="5">
    <location>
        <begin position="151"/>
        <end position="170"/>
    </location>
</feature>
<dbReference type="Proteomes" id="UP001596266">
    <property type="component" value="Unassembled WGS sequence"/>
</dbReference>
<evidence type="ECO:0000256" key="4">
    <source>
        <dbReference type="ARBA" id="ARBA00023136"/>
    </source>
</evidence>
<keyword evidence="8" id="KW-0067">ATP-binding</keyword>
<dbReference type="PROSITE" id="PS50929">
    <property type="entry name" value="ABC_TM1F"/>
    <property type="match status" value="1"/>
</dbReference>
<evidence type="ECO:0000256" key="2">
    <source>
        <dbReference type="ARBA" id="ARBA00022692"/>
    </source>
</evidence>
<evidence type="ECO:0000313" key="8">
    <source>
        <dbReference type="EMBL" id="MFC6396775.1"/>
    </source>
</evidence>
<dbReference type="InterPro" id="IPR011527">
    <property type="entry name" value="ABC1_TM_dom"/>
</dbReference>
<dbReference type="Gene3D" id="1.20.1560.10">
    <property type="entry name" value="ABC transporter type 1, transmembrane domain"/>
    <property type="match status" value="1"/>
</dbReference>
<feature type="transmembrane region" description="Helical" evidence="5">
    <location>
        <begin position="36"/>
        <end position="57"/>
    </location>
</feature>
<dbReference type="CDD" id="cd07346">
    <property type="entry name" value="ABC_6TM_exporters"/>
    <property type="match status" value="1"/>
</dbReference>
<dbReference type="SUPFAM" id="SSF90123">
    <property type="entry name" value="ABC transporter transmembrane region"/>
    <property type="match status" value="1"/>
</dbReference>
<keyword evidence="8" id="KW-0547">Nucleotide-binding</keyword>
<evidence type="ECO:0000256" key="5">
    <source>
        <dbReference type="SAM" id="Phobius"/>
    </source>
</evidence>
<feature type="transmembrane region" description="Helical" evidence="5">
    <location>
        <begin position="176"/>
        <end position="195"/>
    </location>
</feature>
<proteinExistence type="predicted"/>
<evidence type="ECO:0000313" key="9">
    <source>
        <dbReference type="Proteomes" id="UP001596266"/>
    </source>
</evidence>
<evidence type="ECO:0000259" key="7">
    <source>
        <dbReference type="PROSITE" id="PS50929"/>
    </source>
</evidence>
<dbReference type="Pfam" id="PF00005">
    <property type="entry name" value="ABC_tran"/>
    <property type="match status" value="1"/>
</dbReference>
<comment type="subcellular location">
    <subcellularLocation>
        <location evidence="1">Cell membrane</location>
        <topology evidence="1">Multi-pass membrane protein</topology>
    </subcellularLocation>
</comment>
<protein>
    <submittedName>
        <fullName evidence="8">ABC transporter ATP-binding protein</fullName>
    </submittedName>
</protein>
<dbReference type="InterPro" id="IPR039421">
    <property type="entry name" value="Type_1_exporter"/>
</dbReference>
<dbReference type="InterPro" id="IPR003439">
    <property type="entry name" value="ABC_transporter-like_ATP-bd"/>
</dbReference>
<feature type="domain" description="ABC transporter" evidence="6">
    <location>
        <begin position="339"/>
        <end position="612"/>
    </location>
</feature>
<keyword evidence="2 5" id="KW-0812">Transmembrane</keyword>
<dbReference type="EMBL" id="JBHSUA010000015">
    <property type="protein sequence ID" value="MFC6396775.1"/>
    <property type="molecule type" value="Genomic_DNA"/>
</dbReference>
<dbReference type="Gene3D" id="3.40.50.300">
    <property type="entry name" value="P-loop containing nucleotide triphosphate hydrolases"/>
    <property type="match status" value="1"/>
</dbReference>
<dbReference type="InterPro" id="IPR017871">
    <property type="entry name" value="ABC_transporter-like_CS"/>
</dbReference>
<organism evidence="8 9">
    <name type="scientific">Luteococcus sanguinis</name>
    <dbReference type="NCBI Taxonomy" id="174038"/>
    <lineage>
        <taxon>Bacteria</taxon>
        <taxon>Bacillati</taxon>
        <taxon>Actinomycetota</taxon>
        <taxon>Actinomycetes</taxon>
        <taxon>Propionibacteriales</taxon>
        <taxon>Propionibacteriaceae</taxon>
        <taxon>Luteococcus</taxon>
    </lineage>
</organism>
<dbReference type="SUPFAM" id="SSF52540">
    <property type="entry name" value="P-loop containing nucleoside triphosphate hydrolases"/>
    <property type="match status" value="1"/>
</dbReference>
<dbReference type="InterPro" id="IPR036640">
    <property type="entry name" value="ABC1_TM_sf"/>
</dbReference>
<dbReference type="PANTHER" id="PTHR43394">
    <property type="entry name" value="ATP-DEPENDENT PERMEASE MDL1, MITOCHONDRIAL"/>
    <property type="match status" value="1"/>
</dbReference>
<feature type="transmembrane region" description="Helical" evidence="5">
    <location>
        <begin position="284"/>
        <end position="307"/>
    </location>
</feature>
<evidence type="ECO:0000256" key="3">
    <source>
        <dbReference type="ARBA" id="ARBA00022989"/>
    </source>
</evidence>
<feature type="domain" description="ABC transmembrane type-1" evidence="7">
    <location>
        <begin position="38"/>
        <end position="319"/>
    </location>
</feature>
<sequence>MRSRSQLYGARPHPDDPDTRSPQAFLRWVLRGQKDLLALCTVLGLMWFVPSAVNPWLLGQAIDNGVMRHDMVAALKWAAWMAVAITVGVVGGVAMHSAVVTAWLVAMYKTMKLVLRKVVQMGHVAPRRTPAGEMLSVASGDADTFGALAEIVARTIAAVVAFIFVAVLVLNESFVLGIVTLVAAPVLVGAASPLLRPLQRAQATERGRSSELTGMATDIVAGLRILRGIGGEQTFGQNYAAQSQRVRSAGVRTGAWQAAVDSLGVLLSGLLLVTLTWLGARELIAGRLTIGQLVSFFGYAMFLVWPISTIFEFAQKWVQATVAAKKTIAVLGQQPPWNQPAAPVAIPSAAQIVDEPSGLRIQPGRLTVLVSAVPDSTAALADRLGRYLPAATEPVSLEIEEGLKGRAAKRARAEKAELRDQIAAEDEQAADQEWGVTIGGVDLSRVDLAELRRTVLVSDTGSLVFAGTLQELLDPHGRSTREQAEAALRAASAEDVYDALPGGWQGRLDERGRGLSGGQRQRLVLARALLAEPEVLVLVEPTSAVDAHTEARIAQRVPELRRGRTTVVTTVSPLWLHHADDVVLVADGRAVAHGTHEQLLARDDYRALVARGTEGPKHSAHTDETQGGQR</sequence>
<dbReference type="RefSeq" id="WP_343884227.1">
    <property type="nucleotide sequence ID" value="NZ_BAAAKI010000001.1"/>
</dbReference>
<keyword evidence="4 5" id="KW-0472">Membrane</keyword>
<evidence type="ECO:0000256" key="1">
    <source>
        <dbReference type="ARBA" id="ARBA00004651"/>
    </source>
</evidence>
<feature type="transmembrane region" description="Helical" evidence="5">
    <location>
        <begin position="77"/>
        <end position="106"/>
    </location>
</feature>
<dbReference type="PANTHER" id="PTHR43394:SF1">
    <property type="entry name" value="ATP-BINDING CASSETTE SUB-FAMILY B MEMBER 10, MITOCHONDRIAL"/>
    <property type="match status" value="1"/>
</dbReference>
<reference evidence="9" key="1">
    <citation type="journal article" date="2019" name="Int. J. Syst. Evol. Microbiol.">
        <title>The Global Catalogue of Microorganisms (GCM) 10K type strain sequencing project: providing services to taxonomists for standard genome sequencing and annotation.</title>
        <authorList>
            <consortium name="The Broad Institute Genomics Platform"/>
            <consortium name="The Broad Institute Genome Sequencing Center for Infectious Disease"/>
            <person name="Wu L."/>
            <person name="Ma J."/>
        </authorList>
    </citation>
    <scope>NUCLEOTIDE SEQUENCE [LARGE SCALE GENOMIC DNA]</scope>
    <source>
        <strain evidence="9">CGMCC 1.15277</strain>
    </source>
</reference>
<dbReference type="InterPro" id="IPR027417">
    <property type="entry name" value="P-loop_NTPase"/>
</dbReference>
<dbReference type="Pfam" id="PF00664">
    <property type="entry name" value="ABC_membrane"/>
    <property type="match status" value="1"/>
</dbReference>
<gene>
    <name evidence="8" type="ORF">ACFP57_07210</name>
</gene>
<comment type="caution">
    <text evidence="8">The sequence shown here is derived from an EMBL/GenBank/DDBJ whole genome shotgun (WGS) entry which is preliminary data.</text>
</comment>
<keyword evidence="3 5" id="KW-1133">Transmembrane helix</keyword>